<dbReference type="Proteomes" id="UP000784294">
    <property type="component" value="Unassembled WGS sequence"/>
</dbReference>
<proteinExistence type="predicted"/>
<evidence type="ECO:0000313" key="2">
    <source>
        <dbReference type="Proteomes" id="UP000784294"/>
    </source>
</evidence>
<comment type="caution">
    <text evidence="1">The sequence shown here is derived from an EMBL/GenBank/DDBJ whole genome shotgun (WGS) entry which is preliminary data.</text>
</comment>
<name>A0A448WP43_9PLAT</name>
<feature type="non-terminal residue" evidence="1">
    <location>
        <position position="323"/>
    </location>
</feature>
<gene>
    <name evidence="1" type="ORF">PXEA_LOCUS10058</name>
</gene>
<dbReference type="EMBL" id="CAAALY010029192">
    <property type="protein sequence ID" value="VEL16618.1"/>
    <property type="molecule type" value="Genomic_DNA"/>
</dbReference>
<organism evidence="1 2">
    <name type="scientific">Protopolystoma xenopodis</name>
    <dbReference type="NCBI Taxonomy" id="117903"/>
    <lineage>
        <taxon>Eukaryota</taxon>
        <taxon>Metazoa</taxon>
        <taxon>Spiralia</taxon>
        <taxon>Lophotrochozoa</taxon>
        <taxon>Platyhelminthes</taxon>
        <taxon>Monogenea</taxon>
        <taxon>Polyopisthocotylea</taxon>
        <taxon>Polystomatidea</taxon>
        <taxon>Polystomatidae</taxon>
        <taxon>Protopolystoma</taxon>
    </lineage>
</organism>
<keyword evidence="2" id="KW-1185">Reference proteome</keyword>
<dbReference type="OrthoDB" id="128867at2759"/>
<evidence type="ECO:0000313" key="1">
    <source>
        <dbReference type="EMBL" id="VEL16618.1"/>
    </source>
</evidence>
<dbReference type="AlphaFoldDB" id="A0A448WP43"/>
<reference evidence="1" key="1">
    <citation type="submission" date="2018-11" db="EMBL/GenBank/DDBJ databases">
        <authorList>
            <consortium name="Pathogen Informatics"/>
        </authorList>
    </citation>
    <scope>NUCLEOTIDE SEQUENCE</scope>
</reference>
<accession>A0A448WP43</accession>
<protein>
    <submittedName>
        <fullName evidence="1">Uncharacterized protein</fullName>
    </submittedName>
</protein>
<sequence length="323" mass="36163">MNAIIQQYRLSWNSGEEDSHRNKKIRKSPGRIRFITQPVNLNDENLMPNVRYMDMEWIQTGKKMIVLGKLGRTPVLLTYLCSGKKYILLEDIQLSYRQAPWYMFASSIQFPAVTSDSLHFPCDDARNSDEANFGGLTSSDTPSTDDFNSATLNHADRPIIFFSPHHLFVTDGYSVQRWVSPCMPDACAPLHNTAVCCANSLSLMPWLSTAPASVSIQAYIGFQSPTGYPLLGLCEFPSHSQHAKCLIKFQLRRDTRQSHGGSQAEVTSLQCLAGPGANSRLGLLVGRRNGIVQLWDDRWPGQPAMEYLNPLIMRQDTSPPGRP</sequence>